<gene>
    <name evidence="2" type="ORF">GOC77_12030</name>
</gene>
<feature type="region of interest" description="Disordered" evidence="1">
    <location>
        <begin position="46"/>
        <end position="96"/>
    </location>
</feature>
<feature type="compositionally biased region" description="Low complexity" evidence="1">
    <location>
        <begin position="62"/>
        <end position="71"/>
    </location>
</feature>
<accession>A0A847UDZ0</accession>
<feature type="compositionally biased region" description="Gly residues" evidence="1">
    <location>
        <begin position="72"/>
        <end position="89"/>
    </location>
</feature>
<reference evidence="2" key="1">
    <citation type="submission" date="2019-12" db="EMBL/GenBank/DDBJ databases">
        <title>Whole genome sequencing of Haloarcula argentinensis strain pws5.</title>
        <authorList>
            <person name="Verma D.K."/>
            <person name="Gopal K."/>
            <person name="Prasad E.S."/>
        </authorList>
    </citation>
    <scope>NUCLEOTIDE SEQUENCE</scope>
    <source>
        <strain evidence="2">Pws5</strain>
    </source>
</reference>
<evidence type="ECO:0000256" key="1">
    <source>
        <dbReference type="SAM" id="MobiDB-lite"/>
    </source>
</evidence>
<name>A0A847UDZ0_HALAR</name>
<evidence type="ECO:0000313" key="3">
    <source>
        <dbReference type="Proteomes" id="UP000641625"/>
    </source>
</evidence>
<proteinExistence type="predicted"/>
<dbReference type="AlphaFoldDB" id="A0A847UDZ0"/>
<dbReference type="EMBL" id="WOWA01000005">
    <property type="protein sequence ID" value="NLV13993.1"/>
    <property type="molecule type" value="Genomic_DNA"/>
</dbReference>
<comment type="caution">
    <text evidence="2">The sequence shown here is derived from an EMBL/GenBank/DDBJ whole genome shotgun (WGS) entry which is preliminary data.</text>
</comment>
<dbReference type="Proteomes" id="UP000641625">
    <property type="component" value="Unassembled WGS sequence"/>
</dbReference>
<sequence length="280" mass="30095">MVNRLILPPSVSSIIEHDSNNRTSRNRHGRRRVLVSLGTAVTMGLAGCSGDDQAGDDGESNGGTDNNADGASGNGNGNGGSDSSGGSDGSDGSSVRVCQDLGSDYRRFEPGERPFAYTCDYPDVFGDQSEATPGFDENAQGLFIVTLGPDSQDGVFLQLNLQQFGRGTTQDQATFSEIWEELTQTEFNGEAVTASLFTETARSKTFWGTYLPYEVDGRTLYFETKFTLQVSPEDEEVSDECLDFIEETAIHMTESLELNPDATGLKADPFVVTATPTEDG</sequence>
<protein>
    <submittedName>
        <fullName evidence="2">Uncharacterized protein</fullName>
    </submittedName>
</protein>
<organism evidence="2 3">
    <name type="scientific">Haloarcula argentinensis</name>
    <dbReference type="NCBI Taxonomy" id="43776"/>
    <lineage>
        <taxon>Archaea</taxon>
        <taxon>Methanobacteriati</taxon>
        <taxon>Methanobacteriota</taxon>
        <taxon>Stenosarchaea group</taxon>
        <taxon>Halobacteria</taxon>
        <taxon>Halobacteriales</taxon>
        <taxon>Haloarculaceae</taxon>
        <taxon>Haloarcula</taxon>
    </lineage>
</organism>
<evidence type="ECO:0000313" key="2">
    <source>
        <dbReference type="EMBL" id="NLV13993.1"/>
    </source>
</evidence>